<dbReference type="GeneID" id="31887704"/>
<proteinExistence type="predicted"/>
<organism evidence="1 2">
    <name type="scientific">Mesorhizobium plurifarium</name>
    <dbReference type="NCBI Taxonomy" id="69974"/>
    <lineage>
        <taxon>Bacteria</taxon>
        <taxon>Pseudomonadati</taxon>
        <taxon>Pseudomonadota</taxon>
        <taxon>Alphaproteobacteria</taxon>
        <taxon>Hyphomicrobiales</taxon>
        <taxon>Phyllobacteriaceae</taxon>
        <taxon>Mesorhizobium</taxon>
    </lineage>
</organism>
<reference evidence="1 2" key="1">
    <citation type="submission" date="2014-08" db="EMBL/GenBank/DDBJ databases">
        <authorList>
            <person name="Moulin Lionel"/>
        </authorList>
    </citation>
    <scope>NUCLEOTIDE SEQUENCE [LARGE SCALE GENOMIC DNA]</scope>
</reference>
<sequence length="191" mass="19988">MFARLTMIASGAAQSTRKGCFPKDEAPEPSALKRAGAIASSLRRADRVWTSPALAARGTAEALGLDATVEPLLAEQDFGRWAGKGFEEVQAEDPEGMAAWLSDPDAAPHGGESLAAVALRGAALMERLAGEGGHTIALTHAVPIRAAIVHVLGAPLSAVWKIDIEPLSHTEFRSDGRRWVLHASGVVAAAR</sequence>
<dbReference type="InterPro" id="IPR029033">
    <property type="entry name" value="His_PPase_superfam"/>
</dbReference>
<dbReference type="AlphaFoldDB" id="A0A090FB73"/>
<dbReference type="EMBL" id="CCNB01000003">
    <property type="protein sequence ID" value="CDX16348.1"/>
    <property type="molecule type" value="Genomic_DNA"/>
</dbReference>
<evidence type="ECO:0000313" key="2">
    <source>
        <dbReference type="Proteomes" id="UP000046373"/>
    </source>
</evidence>
<dbReference type="Pfam" id="PF00300">
    <property type="entry name" value="His_Phos_1"/>
    <property type="match status" value="1"/>
</dbReference>
<dbReference type="Proteomes" id="UP000046373">
    <property type="component" value="Unassembled WGS sequence"/>
</dbReference>
<protein>
    <submittedName>
        <fullName evidence="1">Putative phosphoglycerate mutase</fullName>
    </submittedName>
</protein>
<name>A0A090FB73_MESPL</name>
<dbReference type="Gene3D" id="3.40.50.1240">
    <property type="entry name" value="Phosphoglycerate mutase-like"/>
    <property type="match status" value="1"/>
</dbReference>
<gene>
    <name evidence="1" type="ORF">MPLDJ20_110031</name>
</gene>
<accession>A0A090FB73</accession>
<dbReference type="SUPFAM" id="SSF53254">
    <property type="entry name" value="Phosphoglycerate mutase-like"/>
    <property type="match status" value="1"/>
</dbReference>
<evidence type="ECO:0000313" key="1">
    <source>
        <dbReference type="EMBL" id="CDX16348.1"/>
    </source>
</evidence>
<dbReference type="InterPro" id="IPR013078">
    <property type="entry name" value="His_Pase_superF_clade-1"/>
</dbReference>